<evidence type="ECO:0000256" key="2">
    <source>
        <dbReference type="ARBA" id="ARBA00004128"/>
    </source>
</evidence>
<keyword evidence="5" id="KW-0926">Vacuole</keyword>
<keyword evidence="13" id="KW-1185">Reference proteome</keyword>
<evidence type="ECO:0000313" key="12">
    <source>
        <dbReference type="EMBL" id="GIG89792.1"/>
    </source>
</evidence>
<keyword evidence="12" id="KW-0031">Aminopeptidase</keyword>
<feature type="transmembrane region" description="Helical" evidence="10">
    <location>
        <begin position="570"/>
        <end position="593"/>
    </location>
</feature>
<dbReference type="InterPro" id="IPR007484">
    <property type="entry name" value="Peptidase_M28"/>
</dbReference>
<evidence type="ECO:0000256" key="1">
    <source>
        <dbReference type="ARBA" id="ARBA00003273"/>
    </source>
</evidence>
<feature type="transmembrane region" description="Helical" evidence="10">
    <location>
        <begin position="643"/>
        <end position="662"/>
    </location>
</feature>
<gene>
    <name evidence="12" type="ORF">Pen02_47280</name>
</gene>
<sequence length="861" mass="88080">MPTPAPQSPAEPPSAEPPPTEPPSAEPPQADASPAEPSGAEPPSADAPTTTGQAGTDLPGSGQVGTDRASTGRPSTIRPAERALLRPRRRALAALAAVAALLVVGVVSALGIATPSPHGADAPADEFSAERAYRHLGTIAAETHPAGSPAADRVRGHLESTLRGLGIAPEVQDTVAKEAGQLSGGSGGATLARVRNVVARIPGTDPTGRVFLVAHYDSVQVGPGGNDDGAGTSALLEVARALTAGPRPRNDVVLVFTDAEEACLCGASAFAADHPLAAEGGVVLNLEARGSTGPVIMFETSLRNAGLVGVFGRAAPYPVGTSFAVEVYRLLPNDTDFTAFLDHGFTGLNAAYIDGAALYHTPLDTPANVDRGSLQQHGANALALAREFGAVDLTKLPADGDATYFPLPGGLARYPGWLTLPLALLALAGVGVLAWVVRRRGRASWPRLAAGFGLALLPIVLAPVGAQLLWAAVTAIRPGYATLLDPYRPLWYRLAVVALAAGVLFGWYALTRRRVGPAALAVGGLGWLAVLGVLLAVLAPGGSYLTTLPALAGVLAGLVALAVRQDGPWAVVAVTVGAAVGVLLLLPTVVLLFPALGMAMGGVGALFAVLLGLAALPVVDLLHPEAGGQRGMAALRARRRGGLPVLAALLGTVLCTGTGLAVDRFDAAHPVPTHLMYALDTDTGTARWISEETDPQPWTDQYVDGPARIGDTFPIFGDEEALAGPAEPATLPPPRLDPLADVTDAGLRTLRLRLVPQRPVRFASLHVDPATATVVSARVAGREVGVDGPGPFGVVFHAPPAEGFEVELRLRPTGSGPVRLRAMDASDGLAGLPGFRPRPPGVGIVGSHSSELVAVARTYPL</sequence>
<dbReference type="SUPFAM" id="SSF53187">
    <property type="entry name" value="Zn-dependent exopeptidases"/>
    <property type="match status" value="1"/>
</dbReference>
<keyword evidence="10" id="KW-0472">Membrane</keyword>
<dbReference type="PANTHER" id="PTHR12147:SF58">
    <property type="entry name" value="VACUOLAR MEMBRANE PROTEASE"/>
    <property type="match status" value="1"/>
</dbReference>
<dbReference type="EMBL" id="BONW01000021">
    <property type="protein sequence ID" value="GIG89792.1"/>
    <property type="molecule type" value="Genomic_DNA"/>
</dbReference>
<evidence type="ECO:0000256" key="6">
    <source>
        <dbReference type="ARBA" id="ARBA00022989"/>
    </source>
</evidence>
<evidence type="ECO:0000256" key="9">
    <source>
        <dbReference type="SAM" id="MobiDB-lite"/>
    </source>
</evidence>
<keyword evidence="10" id="KW-0812">Transmembrane</keyword>
<comment type="caution">
    <text evidence="12">The sequence shown here is derived from an EMBL/GenBank/DDBJ whole genome shotgun (WGS) entry which is preliminary data.</text>
</comment>
<accession>A0ABQ4E654</accession>
<evidence type="ECO:0000256" key="8">
    <source>
        <dbReference type="ARBA" id="ARBA00031512"/>
    </source>
</evidence>
<comment type="subcellular location">
    <subcellularLocation>
        <location evidence="2">Vacuole membrane</location>
        <topology evidence="2">Multi-pass membrane protein</topology>
    </subcellularLocation>
</comment>
<feature type="transmembrane region" description="Helical" evidence="10">
    <location>
        <begin position="448"/>
        <end position="470"/>
    </location>
</feature>
<comment type="similarity">
    <text evidence="3">Belongs to the peptidase M28 family.</text>
</comment>
<feature type="transmembrane region" description="Helical" evidence="10">
    <location>
        <begin position="544"/>
        <end position="563"/>
    </location>
</feature>
<feature type="region of interest" description="Disordered" evidence="9">
    <location>
        <begin position="1"/>
        <end position="82"/>
    </location>
</feature>
<feature type="transmembrane region" description="Helical" evidence="10">
    <location>
        <begin position="414"/>
        <end position="436"/>
    </location>
</feature>
<evidence type="ECO:0000256" key="3">
    <source>
        <dbReference type="ARBA" id="ARBA00010918"/>
    </source>
</evidence>
<feature type="transmembrane region" description="Helical" evidence="10">
    <location>
        <begin position="599"/>
        <end position="622"/>
    </location>
</feature>
<dbReference type="Gene3D" id="3.40.630.10">
    <property type="entry name" value="Zn peptidases"/>
    <property type="match status" value="1"/>
</dbReference>
<reference evidence="12 13" key="1">
    <citation type="submission" date="2021-01" db="EMBL/GenBank/DDBJ databases">
        <title>Whole genome shotgun sequence of Plantactinospora endophytica NBRC 110450.</title>
        <authorList>
            <person name="Komaki H."/>
            <person name="Tamura T."/>
        </authorList>
    </citation>
    <scope>NUCLEOTIDE SEQUENCE [LARGE SCALE GENOMIC DNA]</scope>
    <source>
        <strain evidence="12 13">NBRC 110450</strain>
    </source>
</reference>
<keyword evidence="7" id="KW-0325">Glycoprotein</keyword>
<feature type="transmembrane region" description="Helical" evidence="10">
    <location>
        <begin position="490"/>
        <end position="510"/>
    </location>
</feature>
<keyword evidence="12" id="KW-0645">Protease</keyword>
<evidence type="ECO:0000259" key="11">
    <source>
        <dbReference type="Pfam" id="PF04389"/>
    </source>
</evidence>
<feature type="compositionally biased region" description="Pro residues" evidence="9">
    <location>
        <begin position="1"/>
        <end position="26"/>
    </location>
</feature>
<evidence type="ECO:0000256" key="5">
    <source>
        <dbReference type="ARBA" id="ARBA00022554"/>
    </source>
</evidence>
<feature type="transmembrane region" description="Helical" evidence="10">
    <location>
        <begin position="517"/>
        <end position="538"/>
    </location>
</feature>
<keyword evidence="6 10" id="KW-1133">Transmembrane helix</keyword>
<keyword evidence="12" id="KW-0378">Hydrolase</keyword>
<dbReference type="Proteomes" id="UP000646749">
    <property type="component" value="Unassembled WGS sequence"/>
</dbReference>
<proteinExistence type="inferred from homology"/>
<protein>
    <recommendedName>
        <fullName evidence="4">Vacuolar membrane protease</fullName>
    </recommendedName>
    <alternativeName>
        <fullName evidence="8">FXNA-related family protease 1</fullName>
    </alternativeName>
</protein>
<evidence type="ECO:0000256" key="10">
    <source>
        <dbReference type="SAM" id="Phobius"/>
    </source>
</evidence>
<dbReference type="Pfam" id="PF04389">
    <property type="entry name" value="Peptidase_M28"/>
    <property type="match status" value="1"/>
</dbReference>
<name>A0ABQ4E654_9ACTN</name>
<evidence type="ECO:0000256" key="4">
    <source>
        <dbReference type="ARBA" id="ARBA00017435"/>
    </source>
</evidence>
<dbReference type="GO" id="GO:0004177">
    <property type="term" value="F:aminopeptidase activity"/>
    <property type="evidence" value="ECO:0007669"/>
    <property type="project" value="UniProtKB-KW"/>
</dbReference>
<feature type="domain" description="Peptidase M28" evidence="11">
    <location>
        <begin position="196"/>
        <end position="384"/>
    </location>
</feature>
<feature type="transmembrane region" description="Helical" evidence="10">
    <location>
        <begin position="91"/>
        <end position="113"/>
    </location>
</feature>
<feature type="compositionally biased region" description="Low complexity" evidence="9">
    <location>
        <begin position="27"/>
        <end position="48"/>
    </location>
</feature>
<comment type="function">
    <text evidence="1">May be involved in vacuolar sorting and osmoregulation.</text>
</comment>
<dbReference type="PANTHER" id="PTHR12147">
    <property type="entry name" value="METALLOPEPTIDASE M28 FAMILY MEMBER"/>
    <property type="match status" value="1"/>
</dbReference>
<evidence type="ECO:0000313" key="13">
    <source>
        <dbReference type="Proteomes" id="UP000646749"/>
    </source>
</evidence>
<organism evidence="12 13">
    <name type="scientific">Plantactinospora endophytica</name>
    <dbReference type="NCBI Taxonomy" id="673535"/>
    <lineage>
        <taxon>Bacteria</taxon>
        <taxon>Bacillati</taxon>
        <taxon>Actinomycetota</taxon>
        <taxon>Actinomycetes</taxon>
        <taxon>Micromonosporales</taxon>
        <taxon>Micromonosporaceae</taxon>
        <taxon>Plantactinospora</taxon>
    </lineage>
</organism>
<evidence type="ECO:0000256" key="7">
    <source>
        <dbReference type="ARBA" id="ARBA00023180"/>
    </source>
</evidence>
<dbReference type="InterPro" id="IPR045175">
    <property type="entry name" value="M28_fam"/>
</dbReference>